<comment type="subcellular location">
    <subcellularLocation>
        <location evidence="1 11">Cell outer membrane</location>
        <topology evidence="1 11">Multi-pass membrane protein</topology>
    </subcellularLocation>
</comment>
<keyword evidence="6" id="KW-0732">Signal</keyword>
<evidence type="ECO:0000259" key="13">
    <source>
        <dbReference type="Pfam" id="PF00593"/>
    </source>
</evidence>
<comment type="caution">
    <text evidence="15">The sequence shown here is derived from an EMBL/GenBank/DDBJ whole genome shotgun (WGS) entry which is preliminary data.</text>
</comment>
<evidence type="ECO:0000256" key="8">
    <source>
        <dbReference type="ARBA" id="ARBA00023136"/>
    </source>
</evidence>
<dbReference type="EMBL" id="RSED01000007">
    <property type="protein sequence ID" value="RRS04247.1"/>
    <property type="molecule type" value="Genomic_DNA"/>
</dbReference>
<dbReference type="GO" id="GO:0044718">
    <property type="term" value="P:siderophore transmembrane transport"/>
    <property type="evidence" value="ECO:0007669"/>
    <property type="project" value="TreeGrafter"/>
</dbReference>
<keyword evidence="4 11" id="KW-1134">Transmembrane beta strand</keyword>
<gene>
    <name evidence="15" type="ORF">EIP75_10110</name>
</gene>
<evidence type="ECO:0000256" key="4">
    <source>
        <dbReference type="ARBA" id="ARBA00022452"/>
    </source>
</evidence>
<dbReference type="InterPro" id="IPR036942">
    <property type="entry name" value="Beta-barrel_TonB_sf"/>
</dbReference>
<dbReference type="Pfam" id="PF07715">
    <property type="entry name" value="Plug"/>
    <property type="match status" value="1"/>
</dbReference>
<evidence type="ECO:0000259" key="14">
    <source>
        <dbReference type="Pfam" id="PF07715"/>
    </source>
</evidence>
<dbReference type="InterPro" id="IPR000531">
    <property type="entry name" value="Beta-barrel_TonB"/>
</dbReference>
<feature type="domain" description="TonB-dependent receptor plug" evidence="14">
    <location>
        <begin position="43"/>
        <end position="152"/>
    </location>
</feature>
<keyword evidence="7 12" id="KW-0798">TonB box</keyword>
<keyword evidence="5 11" id="KW-0812">Transmembrane</keyword>
<proteinExistence type="inferred from homology"/>
<evidence type="ECO:0000313" key="16">
    <source>
        <dbReference type="Proteomes" id="UP000269265"/>
    </source>
</evidence>
<keyword evidence="10 11" id="KW-0998">Cell outer membrane</keyword>
<dbReference type="InterPro" id="IPR037066">
    <property type="entry name" value="Plug_dom_sf"/>
</dbReference>
<dbReference type="RefSeq" id="WP_125243153.1">
    <property type="nucleotide sequence ID" value="NZ_RSED01000007.1"/>
</dbReference>
<dbReference type="SUPFAM" id="SSF56935">
    <property type="entry name" value="Porins"/>
    <property type="match status" value="1"/>
</dbReference>
<dbReference type="PANTHER" id="PTHR30069:SF29">
    <property type="entry name" value="HEMOGLOBIN AND HEMOGLOBIN-HAPTOGLOBIN-BINDING PROTEIN 1-RELATED"/>
    <property type="match status" value="1"/>
</dbReference>
<dbReference type="PROSITE" id="PS52016">
    <property type="entry name" value="TONB_DEPENDENT_REC_3"/>
    <property type="match status" value="1"/>
</dbReference>
<sequence>MLSALGLVSLPALAQSSDEDELAMSYGDKSFVSIATGSRVPVTRAPAVATVITTEDIAAIGATDLDDILETVPGLHVARSTQVYAPIYVVRGINIGFNPQVLMLINGVPITVTYTGNRGSGWGGMPVENIARVEVIRGPGSALYGADAFSGVINIITKSAAEIDGTQVGVRAGSFNTKDGWMLHGGKWGGIDVAAYLRAGTTDGARRTVRADAQTAWDALVGTTASLAPGAVNNDRDFVDGMLDLSLDKWRLHFDYRERDLGSGTGVASALDPSGKSYSQNVSADLSYEDKSFAQNWAVSLQGSLMHYKEFTDAVLFPAGTRLAFSGPVFADGLIGNPDKWERHGRLNASATYTGFEDHRIRLGIGWEKEEVYRTRETKNFYYDDAAKTYLPIGTGSWADVTDVSRTAPFMEPQGRYKRYVYAQDEWSLAADWTLTAGIRHDRYSDFGSTTNPRLALVWDAAYNVTGKLMYGTAFRAPSMSELYAINNPVVRGNANLKPERIRTLEAALTWQPLSRLQLGMNVFQYEMSDIIRLVNFAYENTGHQNGRGVEFEAEWEYSKTLRLSGNYAYQHSVDEATDQDAGNSPHHHVYARADWRFIPGWSLHSQVNWISKRMRVAGDPRADLAGYETVDLTLKTDRGSSAWSFAVSVRNLLDKDVREPSPYEALGNGQVYLPYDFPMPGRSIYAQASYKF</sequence>
<dbReference type="CDD" id="cd01347">
    <property type="entry name" value="ligand_gated_channel"/>
    <property type="match status" value="1"/>
</dbReference>
<dbReference type="Gene3D" id="2.40.170.20">
    <property type="entry name" value="TonB-dependent receptor, beta-barrel domain"/>
    <property type="match status" value="1"/>
</dbReference>
<dbReference type="GO" id="GO:0009279">
    <property type="term" value="C:cell outer membrane"/>
    <property type="evidence" value="ECO:0007669"/>
    <property type="project" value="UniProtKB-SubCell"/>
</dbReference>
<keyword evidence="8 11" id="KW-0472">Membrane</keyword>
<keyword evidence="9 15" id="KW-0675">Receptor</keyword>
<evidence type="ECO:0000256" key="1">
    <source>
        <dbReference type="ARBA" id="ARBA00004571"/>
    </source>
</evidence>
<dbReference type="AlphaFoldDB" id="A0A426VBB4"/>
<evidence type="ECO:0000256" key="12">
    <source>
        <dbReference type="RuleBase" id="RU003357"/>
    </source>
</evidence>
<dbReference type="InterPro" id="IPR012910">
    <property type="entry name" value="Plug_dom"/>
</dbReference>
<evidence type="ECO:0000256" key="9">
    <source>
        <dbReference type="ARBA" id="ARBA00023170"/>
    </source>
</evidence>
<evidence type="ECO:0000256" key="2">
    <source>
        <dbReference type="ARBA" id="ARBA00009810"/>
    </source>
</evidence>
<accession>A0A426VBB4</accession>
<dbReference type="Gene3D" id="2.170.130.10">
    <property type="entry name" value="TonB-dependent receptor, plug domain"/>
    <property type="match status" value="1"/>
</dbReference>
<evidence type="ECO:0000256" key="6">
    <source>
        <dbReference type="ARBA" id="ARBA00022729"/>
    </source>
</evidence>
<evidence type="ECO:0000256" key="5">
    <source>
        <dbReference type="ARBA" id="ARBA00022692"/>
    </source>
</evidence>
<organism evidence="15 16">
    <name type="scientific">Aquabacterium soli</name>
    <dbReference type="NCBI Taxonomy" id="2493092"/>
    <lineage>
        <taxon>Bacteria</taxon>
        <taxon>Pseudomonadati</taxon>
        <taxon>Pseudomonadota</taxon>
        <taxon>Betaproteobacteria</taxon>
        <taxon>Burkholderiales</taxon>
        <taxon>Aquabacterium</taxon>
    </lineage>
</organism>
<dbReference type="PANTHER" id="PTHR30069">
    <property type="entry name" value="TONB-DEPENDENT OUTER MEMBRANE RECEPTOR"/>
    <property type="match status" value="1"/>
</dbReference>
<keyword evidence="16" id="KW-1185">Reference proteome</keyword>
<evidence type="ECO:0000256" key="10">
    <source>
        <dbReference type="ARBA" id="ARBA00023237"/>
    </source>
</evidence>
<dbReference type="InterPro" id="IPR039426">
    <property type="entry name" value="TonB-dep_rcpt-like"/>
</dbReference>
<dbReference type="Pfam" id="PF00593">
    <property type="entry name" value="TonB_dep_Rec_b-barrel"/>
    <property type="match status" value="1"/>
</dbReference>
<keyword evidence="3 11" id="KW-0813">Transport</keyword>
<dbReference type="Proteomes" id="UP000269265">
    <property type="component" value="Unassembled WGS sequence"/>
</dbReference>
<reference evidence="15 16" key="1">
    <citation type="submission" date="2018-12" db="EMBL/GenBank/DDBJ databases">
        <title>The whole draft genome of Aquabacterium sp. SJQ9.</title>
        <authorList>
            <person name="Sun L."/>
            <person name="Gao X."/>
            <person name="Chen W."/>
            <person name="Huang K."/>
        </authorList>
    </citation>
    <scope>NUCLEOTIDE SEQUENCE [LARGE SCALE GENOMIC DNA]</scope>
    <source>
        <strain evidence="15 16">SJQ9</strain>
    </source>
</reference>
<name>A0A426VBB4_9BURK</name>
<evidence type="ECO:0000313" key="15">
    <source>
        <dbReference type="EMBL" id="RRS04247.1"/>
    </source>
</evidence>
<evidence type="ECO:0000256" key="11">
    <source>
        <dbReference type="PROSITE-ProRule" id="PRU01360"/>
    </source>
</evidence>
<comment type="similarity">
    <text evidence="2 11 12">Belongs to the TonB-dependent receptor family.</text>
</comment>
<protein>
    <submittedName>
        <fullName evidence="15">TonB-dependent receptor</fullName>
    </submittedName>
</protein>
<dbReference type="OrthoDB" id="9790771at2"/>
<dbReference type="GO" id="GO:0015344">
    <property type="term" value="F:siderophore uptake transmembrane transporter activity"/>
    <property type="evidence" value="ECO:0007669"/>
    <property type="project" value="TreeGrafter"/>
</dbReference>
<evidence type="ECO:0000256" key="7">
    <source>
        <dbReference type="ARBA" id="ARBA00023077"/>
    </source>
</evidence>
<evidence type="ECO:0000256" key="3">
    <source>
        <dbReference type="ARBA" id="ARBA00022448"/>
    </source>
</evidence>
<feature type="domain" description="TonB-dependent receptor-like beta-barrel" evidence="13">
    <location>
        <begin position="256"/>
        <end position="653"/>
    </location>
</feature>